<dbReference type="PANTHER" id="PTHR45719">
    <property type="entry name" value="GLYCOSYLTRANSFERASE"/>
    <property type="match status" value="1"/>
</dbReference>
<reference evidence="6 7" key="1">
    <citation type="submission" date="2024-01" db="EMBL/GenBank/DDBJ databases">
        <title>The genomes of 5 underutilized Papilionoideae crops provide insights into root nodulation and disease resistance.</title>
        <authorList>
            <person name="Yuan L."/>
        </authorList>
    </citation>
    <scope>NUCLEOTIDE SEQUENCE [LARGE SCALE GENOMIC DNA]</scope>
    <source>
        <strain evidence="6">LY-2023</strain>
        <tissue evidence="6">Leaf</tissue>
    </source>
</reference>
<evidence type="ECO:0000256" key="2">
    <source>
        <dbReference type="ARBA" id="ARBA00022676"/>
    </source>
</evidence>
<keyword evidence="4" id="KW-0472">Membrane</keyword>
<dbReference type="Pfam" id="PF02485">
    <property type="entry name" value="Branch"/>
    <property type="match status" value="1"/>
</dbReference>
<comment type="subcellular location">
    <subcellularLocation>
        <location evidence="1">Membrane</location>
        <topology evidence="1">Single-pass type II membrane protein</topology>
    </subcellularLocation>
</comment>
<accession>A0AAN9PE34</accession>
<sequence length="426" mass="48482">MRTSKFPCRGLDYRLCLLTLVVFLLLFGTVSRLNVPDVSYAKVSKLQHYKYNPKREISKGKGYPPVLAYWILGTKGESNKMLRLLKAVYHPRNQYLLQLDDGSSESERVDLAVSVKSLEVFEEFGNVNVIGKTYAINRMGSSALSAPLHAAALLLKLNSDWDWFITLSASDYPLMTQDDILHAFSFLPTYVNFIHYTNETARNEQRDKNQIVVDQSLHYERSSPLFFAVESRETPDAFTTFRGSPWVILTRSFMEYCVKGWDNLPRKLLMFFSNVAYPLESYFHTVLCNSPEFQNTTVDNNLMYNLWDTDPSESQLLDMSHYDIMLETGAAFARPFGEGDLVLEKIDDLILNRSSNGLVQGEWCSNSEINDTTKVSEAEQEFCSLSGNIDAVKPGSFGIKLKNLLAEIVNNWKFRTSQCIGVVRST</sequence>
<keyword evidence="5" id="KW-0325">Glycoprotein</keyword>
<dbReference type="InterPro" id="IPR003406">
    <property type="entry name" value="Glyco_trans_14"/>
</dbReference>
<organism evidence="6 7">
    <name type="scientific">Clitoria ternatea</name>
    <name type="common">Butterfly pea</name>
    <dbReference type="NCBI Taxonomy" id="43366"/>
    <lineage>
        <taxon>Eukaryota</taxon>
        <taxon>Viridiplantae</taxon>
        <taxon>Streptophyta</taxon>
        <taxon>Embryophyta</taxon>
        <taxon>Tracheophyta</taxon>
        <taxon>Spermatophyta</taxon>
        <taxon>Magnoliopsida</taxon>
        <taxon>eudicotyledons</taxon>
        <taxon>Gunneridae</taxon>
        <taxon>Pentapetalae</taxon>
        <taxon>rosids</taxon>
        <taxon>fabids</taxon>
        <taxon>Fabales</taxon>
        <taxon>Fabaceae</taxon>
        <taxon>Papilionoideae</taxon>
        <taxon>50 kb inversion clade</taxon>
        <taxon>NPAAA clade</taxon>
        <taxon>indigoferoid/millettioid clade</taxon>
        <taxon>Phaseoleae</taxon>
        <taxon>Clitoria</taxon>
    </lineage>
</organism>
<evidence type="ECO:0000313" key="7">
    <source>
        <dbReference type="Proteomes" id="UP001359559"/>
    </source>
</evidence>
<keyword evidence="3" id="KW-0808">Transferase</keyword>
<evidence type="ECO:0000256" key="5">
    <source>
        <dbReference type="ARBA" id="ARBA00023180"/>
    </source>
</evidence>
<dbReference type="PANTHER" id="PTHR45719:SF11">
    <property type="entry name" value="OS01G0121800 PROTEIN"/>
    <property type="match status" value="1"/>
</dbReference>
<dbReference type="GO" id="GO:0016020">
    <property type="term" value="C:membrane"/>
    <property type="evidence" value="ECO:0007669"/>
    <property type="project" value="UniProtKB-SubCell"/>
</dbReference>
<dbReference type="EMBL" id="JAYKXN010000004">
    <property type="protein sequence ID" value="KAK7293942.1"/>
    <property type="molecule type" value="Genomic_DNA"/>
</dbReference>
<name>A0AAN9PE34_CLITE</name>
<gene>
    <name evidence="6" type="ORF">RJT34_16823</name>
</gene>
<evidence type="ECO:0000256" key="4">
    <source>
        <dbReference type="ARBA" id="ARBA00023136"/>
    </source>
</evidence>
<dbReference type="InterPro" id="IPR044610">
    <property type="entry name" value="GLCAT14A/B/C"/>
</dbReference>
<evidence type="ECO:0000313" key="6">
    <source>
        <dbReference type="EMBL" id="KAK7293942.1"/>
    </source>
</evidence>
<dbReference type="AlphaFoldDB" id="A0AAN9PE34"/>
<protein>
    <submittedName>
        <fullName evidence="6">Uncharacterized protein</fullName>
    </submittedName>
</protein>
<evidence type="ECO:0000256" key="3">
    <source>
        <dbReference type="ARBA" id="ARBA00022679"/>
    </source>
</evidence>
<keyword evidence="2" id="KW-0328">Glycosyltransferase</keyword>
<dbReference type="Proteomes" id="UP001359559">
    <property type="component" value="Unassembled WGS sequence"/>
</dbReference>
<keyword evidence="7" id="KW-1185">Reference proteome</keyword>
<dbReference type="GO" id="GO:0015020">
    <property type="term" value="F:glucuronosyltransferase activity"/>
    <property type="evidence" value="ECO:0007669"/>
    <property type="project" value="InterPro"/>
</dbReference>
<proteinExistence type="predicted"/>
<comment type="caution">
    <text evidence="6">The sequence shown here is derived from an EMBL/GenBank/DDBJ whole genome shotgun (WGS) entry which is preliminary data.</text>
</comment>
<evidence type="ECO:0000256" key="1">
    <source>
        <dbReference type="ARBA" id="ARBA00004606"/>
    </source>
</evidence>